<proteinExistence type="predicted"/>
<dbReference type="EMBL" id="OW152822">
    <property type="protein sequence ID" value="CAH2036879.1"/>
    <property type="molecule type" value="Genomic_DNA"/>
</dbReference>
<sequence>MQQSDKQSPILRTTHYETRRGFREIEWAGGLRKRYDGTTAGLRRRSIQLATGKRRDPLRRTERQRDPHRGNAVTHTDPAGPHQIKLALMH</sequence>
<dbReference type="Proteomes" id="UP000837857">
    <property type="component" value="Chromosome 10"/>
</dbReference>
<evidence type="ECO:0000256" key="1">
    <source>
        <dbReference type="SAM" id="MobiDB-lite"/>
    </source>
</evidence>
<reference evidence="2" key="1">
    <citation type="submission" date="2022-03" db="EMBL/GenBank/DDBJ databases">
        <authorList>
            <person name="Martin H S."/>
        </authorList>
    </citation>
    <scope>NUCLEOTIDE SEQUENCE</scope>
</reference>
<feature type="compositionally biased region" description="Basic and acidic residues" evidence="1">
    <location>
        <begin position="53"/>
        <end position="69"/>
    </location>
</feature>
<feature type="non-terminal residue" evidence="2">
    <location>
        <position position="90"/>
    </location>
</feature>
<organism evidence="2 3">
    <name type="scientific">Iphiclides podalirius</name>
    <name type="common">scarce swallowtail</name>
    <dbReference type="NCBI Taxonomy" id="110791"/>
    <lineage>
        <taxon>Eukaryota</taxon>
        <taxon>Metazoa</taxon>
        <taxon>Ecdysozoa</taxon>
        <taxon>Arthropoda</taxon>
        <taxon>Hexapoda</taxon>
        <taxon>Insecta</taxon>
        <taxon>Pterygota</taxon>
        <taxon>Neoptera</taxon>
        <taxon>Endopterygota</taxon>
        <taxon>Lepidoptera</taxon>
        <taxon>Glossata</taxon>
        <taxon>Ditrysia</taxon>
        <taxon>Papilionoidea</taxon>
        <taxon>Papilionidae</taxon>
        <taxon>Papilioninae</taxon>
        <taxon>Iphiclides</taxon>
    </lineage>
</organism>
<name>A0ABN8HRS3_9NEOP</name>
<protein>
    <submittedName>
        <fullName evidence="2">Uncharacterized protein</fullName>
    </submittedName>
</protein>
<evidence type="ECO:0000313" key="2">
    <source>
        <dbReference type="EMBL" id="CAH2036879.1"/>
    </source>
</evidence>
<gene>
    <name evidence="2" type="ORF">IPOD504_LOCUS916</name>
</gene>
<accession>A0ABN8HRS3</accession>
<feature type="region of interest" description="Disordered" evidence="1">
    <location>
        <begin position="47"/>
        <end position="90"/>
    </location>
</feature>
<keyword evidence="3" id="KW-1185">Reference proteome</keyword>
<evidence type="ECO:0000313" key="3">
    <source>
        <dbReference type="Proteomes" id="UP000837857"/>
    </source>
</evidence>